<evidence type="ECO:0000256" key="9">
    <source>
        <dbReference type="ARBA" id="ARBA00022679"/>
    </source>
</evidence>
<keyword evidence="16" id="KW-1185">Reference proteome</keyword>
<comment type="subcellular location">
    <subcellularLocation>
        <location evidence="3">Cytoplasm</location>
    </subcellularLocation>
</comment>
<dbReference type="Pfam" id="PF26216">
    <property type="entry name" value="GDPGP1_C"/>
    <property type="match status" value="1"/>
</dbReference>
<keyword evidence="11" id="KW-0547">Nucleotide-binding</keyword>
<dbReference type="GO" id="GO:0016787">
    <property type="term" value="F:hydrolase activity"/>
    <property type="evidence" value="ECO:0007669"/>
    <property type="project" value="UniProtKB-KW"/>
</dbReference>
<sequence length="345" mass="39928">MMLSNDEFKFDVDWENISESSFDVEYDKVWRQKMKDGLFRYALDIDDSRAIVGERTSYFVQLNVNRAVKKRDPQLMDDIRQPFDGTKFNFTQIAEEEIMFRYRRRGKDETDDDRSDDLIIINVSPLEHGHTLLLPQVDDGLPQILTEYGLTFAIRVVLSSNRPSLRAGFNGLLAYATVNHLHFHAYHLDRMMPLEKHKVNHLSGNVYTLDSHPSKGFAFQIRSASEIDAVVKDVVKVANLFLDERLPHNLYITRGLSFDKCNMSTSKRDCLRIYLWARTPSPGLKDLTAFNPALCELFGHFLVKDPQSFAIIDEHFLETTLTSLTDESYRKALPLVRARLEEDNQ</sequence>
<keyword evidence="10" id="KW-0548">Nucleotidyltransferase</keyword>
<evidence type="ECO:0000259" key="13">
    <source>
        <dbReference type="Pfam" id="PF26216"/>
    </source>
</evidence>
<keyword evidence="12" id="KW-0378">Hydrolase</keyword>
<name>A0A6H5GME4_9HEMI</name>
<dbReference type="InterPro" id="IPR026506">
    <property type="entry name" value="GDPGP"/>
</dbReference>
<dbReference type="InterPro" id="IPR058866">
    <property type="entry name" value="GDPGP1_N"/>
</dbReference>
<dbReference type="AlphaFoldDB" id="A0A6H5GME4"/>
<dbReference type="GO" id="GO:0005085">
    <property type="term" value="F:guanyl-nucleotide exchange factor activity"/>
    <property type="evidence" value="ECO:0007669"/>
    <property type="project" value="UniProtKB-KW"/>
</dbReference>
<evidence type="ECO:0000313" key="16">
    <source>
        <dbReference type="Proteomes" id="UP000479000"/>
    </source>
</evidence>
<gene>
    <name evidence="15" type="ORF">NTEN_LOCUS10039</name>
</gene>
<evidence type="ECO:0000256" key="3">
    <source>
        <dbReference type="ARBA" id="ARBA00004496"/>
    </source>
</evidence>
<evidence type="ECO:0000256" key="1">
    <source>
        <dbReference type="ARBA" id="ARBA00000063"/>
    </source>
</evidence>
<feature type="domain" description="GDPGP1-like N-terminal" evidence="14">
    <location>
        <begin position="22"/>
        <end position="186"/>
    </location>
</feature>
<protein>
    <recommendedName>
        <fullName evidence="6">GDP-D-glucose phosphorylase 1</fullName>
        <ecNumber evidence="5">2.7.7.78</ecNumber>
    </recommendedName>
</protein>
<evidence type="ECO:0000256" key="2">
    <source>
        <dbReference type="ARBA" id="ARBA00003049"/>
    </source>
</evidence>
<evidence type="ECO:0000256" key="7">
    <source>
        <dbReference type="ARBA" id="ARBA00022490"/>
    </source>
</evidence>
<comment type="catalytic activity">
    <reaction evidence="1">
        <text>GDP-alpha-D-glucose + phosphate = alpha-D-glucose 1-phosphate + GDP + H(+)</text>
        <dbReference type="Rhea" id="RHEA:30387"/>
        <dbReference type="ChEBI" id="CHEBI:15378"/>
        <dbReference type="ChEBI" id="CHEBI:43474"/>
        <dbReference type="ChEBI" id="CHEBI:58189"/>
        <dbReference type="ChEBI" id="CHEBI:58601"/>
        <dbReference type="ChEBI" id="CHEBI:62230"/>
        <dbReference type="EC" id="2.7.7.78"/>
    </reaction>
</comment>
<comment type="similarity">
    <text evidence="4">Belongs to the GDPGP1 family.</text>
</comment>
<evidence type="ECO:0000256" key="6">
    <source>
        <dbReference type="ARBA" id="ARBA00018857"/>
    </source>
</evidence>
<evidence type="ECO:0000256" key="10">
    <source>
        <dbReference type="ARBA" id="ARBA00022695"/>
    </source>
</evidence>
<dbReference type="Pfam" id="PF26217">
    <property type="entry name" value="GDPGP1_N"/>
    <property type="match status" value="1"/>
</dbReference>
<dbReference type="GO" id="GO:0006006">
    <property type="term" value="P:glucose metabolic process"/>
    <property type="evidence" value="ECO:0007669"/>
    <property type="project" value="TreeGrafter"/>
</dbReference>
<dbReference type="GO" id="GO:0005737">
    <property type="term" value="C:cytoplasm"/>
    <property type="evidence" value="ECO:0007669"/>
    <property type="project" value="UniProtKB-SubCell"/>
</dbReference>
<keyword evidence="7" id="KW-0963">Cytoplasm</keyword>
<organism evidence="15 16">
    <name type="scientific">Nesidiocoris tenuis</name>
    <dbReference type="NCBI Taxonomy" id="355587"/>
    <lineage>
        <taxon>Eukaryota</taxon>
        <taxon>Metazoa</taxon>
        <taxon>Ecdysozoa</taxon>
        <taxon>Arthropoda</taxon>
        <taxon>Hexapoda</taxon>
        <taxon>Insecta</taxon>
        <taxon>Pterygota</taxon>
        <taxon>Neoptera</taxon>
        <taxon>Paraneoptera</taxon>
        <taxon>Hemiptera</taxon>
        <taxon>Heteroptera</taxon>
        <taxon>Panheteroptera</taxon>
        <taxon>Cimicomorpha</taxon>
        <taxon>Miridae</taxon>
        <taxon>Dicyphina</taxon>
        <taxon>Nesidiocoris</taxon>
    </lineage>
</organism>
<accession>A0A6H5GME4</accession>
<evidence type="ECO:0000259" key="14">
    <source>
        <dbReference type="Pfam" id="PF26217"/>
    </source>
</evidence>
<dbReference type="InterPro" id="IPR058865">
    <property type="entry name" value="GDPGP1_C"/>
</dbReference>
<dbReference type="GO" id="GO:0000166">
    <property type="term" value="F:nucleotide binding"/>
    <property type="evidence" value="ECO:0007669"/>
    <property type="project" value="UniProtKB-KW"/>
</dbReference>
<dbReference type="Proteomes" id="UP000479000">
    <property type="component" value="Unassembled WGS sequence"/>
</dbReference>
<evidence type="ECO:0000256" key="8">
    <source>
        <dbReference type="ARBA" id="ARBA00022658"/>
    </source>
</evidence>
<dbReference type="EMBL" id="CADCXU010015103">
    <property type="protein sequence ID" value="CAB0004562.1"/>
    <property type="molecule type" value="Genomic_DNA"/>
</dbReference>
<dbReference type="OrthoDB" id="417175at2759"/>
<evidence type="ECO:0000256" key="12">
    <source>
        <dbReference type="ARBA" id="ARBA00022801"/>
    </source>
</evidence>
<comment type="function">
    <text evidence="2">Specific and highly efficient GDP-D-glucose phosphorylase regulating the levels of GDP-D-glucose in cells.</text>
</comment>
<keyword evidence="9" id="KW-0808">Transferase</keyword>
<keyword evidence="8" id="KW-0344">Guanine-nucleotide releasing factor</keyword>
<dbReference type="GO" id="GO:0080048">
    <property type="term" value="F:GDP-D-glucose phosphorylase activity"/>
    <property type="evidence" value="ECO:0007669"/>
    <property type="project" value="UniProtKB-EC"/>
</dbReference>
<reference evidence="15 16" key="1">
    <citation type="submission" date="2020-02" db="EMBL/GenBank/DDBJ databases">
        <authorList>
            <person name="Ferguson B K."/>
        </authorList>
    </citation>
    <scope>NUCLEOTIDE SEQUENCE [LARGE SCALE GENOMIC DNA]</scope>
</reference>
<proteinExistence type="inferred from homology"/>
<dbReference type="PANTHER" id="PTHR20884:SF8">
    <property type="entry name" value="GDP-D-GLUCOSE PHOSPHORYLASE 1"/>
    <property type="match status" value="1"/>
</dbReference>
<evidence type="ECO:0000313" key="15">
    <source>
        <dbReference type="EMBL" id="CAB0004562.1"/>
    </source>
</evidence>
<evidence type="ECO:0000256" key="4">
    <source>
        <dbReference type="ARBA" id="ARBA00006451"/>
    </source>
</evidence>
<dbReference type="EC" id="2.7.7.78" evidence="5"/>
<feature type="domain" description="GDPGP1-like C-terminal" evidence="13">
    <location>
        <begin position="203"/>
        <end position="327"/>
    </location>
</feature>
<evidence type="ECO:0000256" key="11">
    <source>
        <dbReference type="ARBA" id="ARBA00022741"/>
    </source>
</evidence>
<dbReference type="PANTHER" id="PTHR20884">
    <property type="entry name" value="GDP-D-GLUCOSE PHOSPHORYLASE 1"/>
    <property type="match status" value="1"/>
</dbReference>
<evidence type="ECO:0000256" key="5">
    <source>
        <dbReference type="ARBA" id="ARBA00012507"/>
    </source>
</evidence>